<dbReference type="InterPro" id="IPR014811">
    <property type="entry name" value="ArgoL1"/>
</dbReference>
<dbReference type="AlphaFoldDB" id="A0A194XNP4"/>
<gene>
    <name evidence="4" type="ORF">LY89DRAFT_432472</name>
</gene>
<feature type="compositionally biased region" description="Low complexity" evidence="2">
    <location>
        <begin position="27"/>
        <end position="57"/>
    </location>
</feature>
<evidence type="ECO:0000256" key="2">
    <source>
        <dbReference type="SAM" id="MobiDB-lite"/>
    </source>
</evidence>
<name>A0A194XNP4_MOLSC</name>
<dbReference type="OrthoDB" id="3564976at2759"/>
<keyword evidence="1" id="KW-0479">Metal-binding</keyword>
<dbReference type="KEGG" id="psco:LY89DRAFT_432472"/>
<dbReference type="Pfam" id="PF08699">
    <property type="entry name" value="ArgoL1"/>
    <property type="match status" value="1"/>
</dbReference>
<reference evidence="4 5" key="1">
    <citation type="submission" date="2015-10" db="EMBL/GenBank/DDBJ databases">
        <title>Full genome of DAOMC 229536 Phialocephala scopiformis, a fungal endophyte of spruce producing the potent anti-insectan compound rugulosin.</title>
        <authorList>
            <consortium name="DOE Joint Genome Institute"/>
            <person name="Walker A.K."/>
            <person name="Frasz S.L."/>
            <person name="Seifert K.A."/>
            <person name="Miller J.D."/>
            <person name="Mondo S.J."/>
            <person name="Labutti K."/>
            <person name="Lipzen A."/>
            <person name="Dockter R."/>
            <person name="Kennedy M."/>
            <person name="Grigoriev I.V."/>
            <person name="Spatafora J.W."/>
        </authorList>
    </citation>
    <scope>NUCLEOTIDE SEQUENCE [LARGE SCALE GENOMIC DNA]</scope>
    <source>
        <strain evidence="4 5">CBS 120377</strain>
    </source>
</reference>
<keyword evidence="5" id="KW-1185">Reference proteome</keyword>
<protein>
    <recommendedName>
        <fullName evidence="3">CCHC-type domain-containing protein</fullName>
    </recommendedName>
</protein>
<organism evidence="4 5">
    <name type="scientific">Mollisia scopiformis</name>
    <name type="common">Conifer needle endophyte fungus</name>
    <name type="synonym">Phialocephala scopiformis</name>
    <dbReference type="NCBI Taxonomy" id="149040"/>
    <lineage>
        <taxon>Eukaryota</taxon>
        <taxon>Fungi</taxon>
        <taxon>Dikarya</taxon>
        <taxon>Ascomycota</taxon>
        <taxon>Pezizomycotina</taxon>
        <taxon>Leotiomycetes</taxon>
        <taxon>Helotiales</taxon>
        <taxon>Mollisiaceae</taxon>
        <taxon>Mollisia</taxon>
    </lineage>
</organism>
<dbReference type="EMBL" id="KQ947408">
    <property type="protein sequence ID" value="KUJ21352.1"/>
    <property type="molecule type" value="Genomic_DNA"/>
</dbReference>
<dbReference type="GO" id="GO:0008270">
    <property type="term" value="F:zinc ion binding"/>
    <property type="evidence" value="ECO:0007669"/>
    <property type="project" value="UniProtKB-KW"/>
</dbReference>
<evidence type="ECO:0000313" key="5">
    <source>
        <dbReference type="Proteomes" id="UP000070700"/>
    </source>
</evidence>
<evidence type="ECO:0000259" key="3">
    <source>
        <dbReference type="PROSITE" id="PS50158"/>
    </source>
</evidence>
<keyword evidence="1" id="KW-0863">Zinc-finger</keyword>
<dbReference type="InterPro" id="IPR001878">
    <property type="entry name" value="Znf_CCHC"/>
</dbReference>
<proteinExistence type="predicted"/>
<accession>A0A194XNP4</accession>
<dbReference type="PROSITE" id="PS50158">
    <property type="entry name" value="ZF_CCHC"/>
    <property type="match status" value="1"/>
</dbReference>
<dbReference type="SUPFAM" id="SSF57756">
    <property type="entry name" value="Retrovirus zinc finger-like domains"/>
    <property type="match status" value="1"/>
</dbReference>
<evidence type="ECO:0000256" key="1">
    <source>
        <dbReference type="PROSITE-ProRule" id="PRU00047"/>
    </source>
</evidence>
<dbReference type="Proteomes" id="UP000070700">
    <property type="component" value="Unassembled WGS sequence"/>
</dbReference>
<evidence type="ECO:0000313" key="4">
    <source>
        <dbReference type="EMBL" id="KUJ21352.1"/>
    </source>
</evidence>
<keyword evidence="1" id="KW-0862">Zinc</keyword>
<dbReference type="GO" id="GO:0003676">
    <property type="term" value="F:nucleic acid binding"/>
    <property type="evidence" value="ECO:0007669"/>
    <property type="project" value="InterPro"/>
</dbReference>
<dbReference type="GeneID" id="28817207"/>
<feature type="region of interest" description="Disordered" evidence="2">
    <location>
        <begin position="1"/>
        <end position="78"/>
    </location>
</feature>
<sequence>MMNDRDRSRSRGRGRGVNNRGGGGRGLDNNSPSPSRSGNNTPSPGRGPNRGGPNSRGLVRGRPRPVMSEQEEQERQHREEQQRRAFWCRICGNQGHYVAECSDTLAQDAVDVITPDPVKLATEVTALRLTSVVAPVLSADAKRAVRKQRDELRKQNLEKWGKAGLHLAKRILAPVSRPEVGRANFLKLEFRTDPGQIDLLRYRIEIPEINDKIPTKNEVRRALILRMLVENPPTLNKKFWVTDYYSYIISRGKLYTNIGDEAGVSDLDVSYYRNPTHEPNEPRLLTKIVFEGKVDLPRLIAHVTADSNNLDQDYLPDADLRSLNIVSWYQLHRTAEFNGGIVGKKFYPANQDENHSANVKTADKTSNIFLLRAGFFTSVRPGQGSLLLNVNTTTSAFFPSIVLSRWMQCRWPRGTTFAPELRVLKGVRVTFEGDTATARSGRKYVICEATMTAISNKFITHPKTKARIRADQYLTTNRGE</sequence>
<dbReference type="InParanoid" id="A0A194XNP4"/>
<dbReference type="InterPro" id="IPR036875">
    <property type="entry name" value="Znf_CCHC_sf"/>
</dbReference>
<feature type="domain" description="CCHC-type" evidence="3">
    <location>
        <begin position="88"/>
        <end position="101"/>
    </location>
</feature>
<dbReference type="RefSeq" id="XP_018075707.1">
    <property type="nucleotide sequence ID" value="XM_018207481.1"/>
</dbReference>
<dbReference type="SMART" id="SM01163">
    <property type="entry name" value="DUF1785"/>
    <property type="match status" value="1"/>
</dbReference>